<feature type="domain" description="AB hydrolase-1" evidence="1">
    <location>
        <begin position="7"/>
        <end position="186"/>
    </location>
</feature>
<reference evidence="2" key="2">
    <citation type="submission" date="2020-09" db="EMBL/GenBank/DDBJ databases">
        <authorList>
            <person name="Sun Q."/>
            <person name="Sedlacek I."/>
        </authorList>
    </citation>
    <scope>NUCLEOTIDE SEQUENCE</scope>
    <source>
        <strain evidence="2">CCM 7905</strain>
    </source>
</reference>
<dbReference type="Gene3D" id="3.40.50.1820">
    <property type="entry name" value="alpha/beta hydrolase"/>
    <property type="match status" value="1"/>
</dbReference>
<dbReference type="InterPro" id="IPR029058">
    <property type="entry name" value="AB_hydrolase_fold"/>
</dbReference>
<dbReference type="AlphaFoldDB" id="A0A917FWU9"/>
<dbReference type="InterPro" id="IPR000073">
    <property type="entry name" value="AB_hydrolase_1"/>
</dbReference>
<dbReference type="RefSeq" id="WP_188544956.1">
    <property type="nucleotide sequence ID" value="NZ_BMCU01000002.1"/>
</dbReference>
<evidence type="ECO:0000259" key="1">
    <source>
        <dbReference type="Pfam" id="PF12697"/>
    </source>
</evidence>
<keyword evidence="3" id="KW-1185">Reference proteome</keyword>
<dbReference type="InterPro" id="IPR033124">
    <property type="entry name" value="Ser_caboxypep_his_AS"/>
</dbReference>
<name>A0A917FWU9_9NOCA</name>
<proteinExistence type="predicted"/>
<evidence type="ECO:0000313" key="3">
    <source>
        <dbReference type="Proteomes" id="UP000654257"/>
    </source>
</evidence>
<dbReference type="PROSITE" id="PS00560">
    <property type="entry name" value="CARBOXYPEPT_SER_HIS"/>
    <property type="match status" value="1"/>
</dbReference>
<gene>
    <name evidence="2" type="ORF">GCM10007304_23560</name>
</gene>
<reference evidence="2" key="1">
    <citation type="journal article" date="2014" name="Int. J. Syst. Evol. Microbiol.">
        <title>Complete genome sequence of Corynebacterium casei LMG S-19264T (=DSM 44701T), isolated from a smear-ripened cheese.</title>
        <authorList>
            <consortium name="US DOE Joint Genome Institute (JGI-PGF)"/>
            <person name="Walter F."/>
            <person name="Albersmeier A."/>
            <person name="Kalinowski J."/>
            <person name="Ruckert C."/>
        </authorList>
    </citation>
    <scope>NUCLEOTIDE SEQUENCE</scope>
    <source>
        <strain evidence="2">CCM 7905</strain>
    </source>
</reference>
<dbReference type="GO" id="GO:0004185">
    <property type="term" value="F:serine-type carboxypeptidase activity"/>
    <property type="evidence" value="ECO:0007669"/>
    <property type="project" value="InterPro"/>
</dbReference>
<evidence type="ECO:0000313" key="2">
    <source>
        <dbReference type="EMBL" id="GGG08770.1"/>
    </source>
</evidence>
<dbReference type="Pfam" id="PF12697">
    <property type="entry name" value="Abhydrolase_6"/>
    <property type="match status" value="1"/>
</dbReference>
<dbReference type="Proteomes" id="UP000654257">
    <property type="component" value="Unassembled WGS sequence"/>
</dbReference>
<dbReference type="SUPFAM" id="SSF53474">
    <property type="entry name" value="alpha/beta-Hydrolases"/>
    <property type="match status" value="1"/>
</dbReference>
<dbReference type="EMBL" id="BMCU01000002">
    <property type="protein sequence ID" value="GGG08770.1"/>
    <property type="molecule type" value="Genomic_DNA"/>
</dbReference>
<protein>
    <recommendedName>
        <fullName evidence="1">AB hydrolase-1 domain-containing protein</fullName>
    </recommendedName>
</protein>
<accession>A0A917FWU9</accession>
<sequence>MVVALGLTDVTLVGHDMGGMVAYSYLREHDLRQAVIMDVVIPGVPPWEQVLANPYIWHFAFHSIPGLPETLVAGRQFEYFGFFFENLATVPIEHAARLDYARAYDDPRALSAGFDFYRAFAADAVANAGPREVSAPLLYLRGDAEHGDIDAYAQGFQDNGIENVSTAIIGGSGHFAPDEAPRAVWDLIESVLR</sequence>
<comment type="caution">
    <text evidence="2">The sequence shown here is derived from an EMBL/GenBank/DDBJ whole genome shotgun (WGS) entry which is preliminary data.</text>
</comment>
<organism evidence="2 3">
    <name type="scientific">Rhodococcoides trifolii</name>
    <dbReference type="NCBI Taxonomy" id="908250"/>
    <lineage>
        <taxon>Bacteria</taxon>
        <taxon>Bacillati</taxon>
        <taxon>Actinomycetota</taxon>
        <taxon>Actinomycetes</taxon>
        <taxon>Mycobacteriales</taxon>
        <taxon>Nocardiaceae</taxon>
        <taxon>Rhodococcoides</taxon>
    </lineage>
</organism>